<dbReference type="InterPro" id="IPR017853">
    <property type="entry name" value="GH"/>
</dbReference>
<dbReference type="PANTHER" id="PTHR43678">
    <property type="entry name" value="PUTATIVE (AFU_ORTHOLOGUE AFUA_2G00640)-RELATED"/>
    <property type="match status" value="1"/>
</dbReference>
<keyword evidence="2 4" id="KW-0378">Hydrolase</keyword>
<dbReference type="InterPro" id="IPR052764">
    <property type="entry name" value="GH20_Enzymes"/>
</dbReference>
<protein>
    <submittedName>
        <fullName evidence="4">Glycosyl hydrolase family 20, catalytic domain protein</fullName>
    </submittedName>
</protein>
<dbReference type="EMBL" id="AFUP01000004">
    <property type="protein sequence ID" value="EGV08268.1"/>
    <property type="molecule type" value="Genomic_DNA"/>
</dbReference>
<evidence type="ECO:0000313" key="4">
    <source>
        <dbReference type="EMBL" id="EGV08268.1"/>
    </source>
</evidence>
<feature type="domain" description="Glycoside hydrolase family 20 catalytic" evidence="3">
    <location>
        <begin position="21"/>
        <end position="84"/>
    </location>
</feature>
<dbReference type="Pfam" id="PF00728">
    <property type="entry name" value="Glyco_hydro_20"/>
    <property type="match status" value="1"/>
</dbReference>
<reference evidence="4 5" key="1">
    <citation type="submission" date="2011-06" db="EMBL/GenBank/DDBJ databases">
        <authorList>
            <person name="Harkins D.M."/>
            <person name="Madupu R."/>
            <person name="Durkin A.S."/>
            <person name="Torralba M."/>
            <person name="Methe B."/>
            <person name="Sutton G.G."/>
            <person name="Nelson K.E."/>
        </authorList>
    </citation>
    <scope>NUCLEOTIDE SEQUENCE [LARGE SCALE GENOMIC DNA]</scope>
    <source>
        <strain evidence="4 5">SK1060</strain>
    </source>
</reference>
<evidence type="ECO:0000256" key="1">
    <source>
        <dbReference type="ARBA" id="ARBA00006285"/>
    </source>
</evidence>
<name>F9P6U7_STRCV</name>
<comment type="similarity">
    <text evidence="1">Belongs to the glycosyl hydrolase 20 family.</text>
</comment>
<dbReference type="AlphaFoldDB" id="F9P6U7"/>
<dbReference type="GO" id="GO:0005975">
    <property type="term" value="P:carbohydrate metabolic process"/>
    <property type="evidence" value="ECO:0007669"/>
    <property type="project" value="InterPro"/>
</dbReference>
<dbReference type="SUPFAM" id="SSF51445">
    <property type="entry name" value="(Trans)glycosidases"/>
    <property type="match status" value="1"/>
</dbReference>
<accession>F9P6U7</accession>
<dbReference type="PANTHER" id="PTHR43678:SF1">
    <property type="entry name" value="BETA-N-ACETYLHEXOSAMINIDASE"/>
    <property type="match status" value="1"/>
</dbReference>
<evidence type="ECO:0000259" key="3">
    <source>
        <dbReference type="Pfam" id="PF00728"/>
    </source>
</evidence>
<gene>
    <name evidence="4" type="ORF">HMPREF1042_1594</name>
</gene>
<dbReference type="Gene3D" id="3.20.20.80">
    <property type="entry name" value="Glycosidases"/>
    <property type="match status" value="1"/>
</dbReference>
<dbReference type="Proteomes" id="UP000003287">
    <property type="component" value="Unassembled WGS sequence"/>
</dbReference>
<dbReference type="eggNOG" id="COG3525">
    <property type="taxonomic scope" value="Bacteria"/>
</dbReference>
<dbReference type="InterPro" id="IPR015883">
    <property type="entry name" value="Glyco_hydro_20_cat"/>
</dbReference>
<proteinExistence type="inferred from homology"/>
<sequence length="97" mass="10820">MLNDMTLKVNGKTYSSDEVKAAIVHGTDAYYKDPHGNHLTQAEMNDILQYAKTKNIALIPAINSPGHMDAILDAMEQLGIKDARFSYNGKKQNERLI</sequence>
<organism evidence="4 5">
    <name type="scientific">Streptococcus constellatus subsp. pharyngis SK1060 = CCUG 46377</name>
    <dbReference type="NCBI Taxonomy" id="1035184"/>
    <lineage>
        <taxon>Bacteria</taxon>
        <taxon>Bacillati</taxon>
        <taxon>Bacillota</taxon>
        <taxon>Bacilli</taxon>
        <taxon>Lactobacillales</taxon>
        <taxon>Streptococcaceae</taxon>
        <taxon>Streptococcus</taxon>
        <taxon>Streptococcus anginosus group</taxon>
    </lineage>
</organism>
<evidence type="ECO:0000256" key="2">
    <source>
        <dbReference type="ARBA" id="ARBA00022801"/>
    </source>
</evidence>
<evidence type="ECO:0000313" key="5">
    <source>
        <dbReference type="Proteomes" id="UP000003287"/>
    </source>
</evidence>
<dbReference type="GO" id="GO:0004563">
    <property type="term" value="F:beta-N-acetylhexosaminidase activity"/>
    <property type="evidence" value="ECO:0007669"/>
    <property type="project" value="UniProtKB-ARBA"/>
</dbReference>